<sequence>MTVIAAKGRDPHEVAGGWIGPAVTEADGQFSRVLYRRSFTLPVSPAEAVVRITADSRYVLLANGTEVGRGPQRSQPHRWHYDEWEIAGQLRPGRNVLAVLVTYFGESNAIWQRPVPSGRLGTAPALFVDGLIGDVSLTSGTTWRALPTDAWEPFPRTGMDGVPAMRFDARRLPADWAKPGFPDDNWPAAVPLRAAHRGAAGRWIPPVAPYGRLLPRSIPPLGGDAMLPATMSAFTIEYGRVEEHPALSARSARKPLRHVDAHDAVLGDGEELVFEIDFGRIVVGAFVFGLDAAKDTVVDIAFHERFADTTDPLSPHSGLRYIARGSADTYHAPDVAGMRSATVHVRPPTAGRISLTDVHVQELLQPITGDASFTSADPELDALWTTGVRTARVNSGDAFTDCPTREQRAWVGDGVVHQAVHLVANHDWRAARAYVELGRSPRPDGLLPMSVAGDVEAAGGTTIPSWSLHWIHGVHALHRYAGLVPEVSRALAAARGVLNWFADFTDERGTIEDVPHWNLIDWSSVLTEGRSAALTALWGRALREYAEICAFNGDTASARWATDLHTRAARGFDDFWDAQRGLYVDSIAEGQRLAPASQATNAAAIVSGLAPKSRWHEIIDRISEPTRLVTRSWLGAVGGGLDTAKWDRVSAGSWEIDWDPDSQIVRAEPFFSYVVHDAYALAGRTDELFSSLRDWTVFLRDGFDTFGEAWGWGTPCHGWSATPTKDLTRYILGVTPETPGFAIARVAPRPGTLTGLAGTAPTPHGPISVSVEDGNAEITSPVPIVFVDLDGERHALPAGDHRQKLIRRS</sequence>
<dbReference type="RefSeq" id="WP_324267520.1">
    <property type="nucleotide sequence ID" value="NZ_JAWLNX010000016.1"/>
</dbReference>
<dbReference type="Pfam" id="PF17389">
    <property type="entry name" value="Bac_rhamnosid6H"/>
    <property type="match status" value="1"/>
</dbReference>
<dbReference type="InterPro" id="IPR012341">
    <property type="entry name" value="6hp_glycosidase-like_sf"/>
</dbReference>
<comment type="caution">
    <text evidence="2">The sequence shown here is derived from an EMBL/GenBank/DDBJ whole genome shotgun (WGS) entry which is preliminary data.</text>
</comment>
<keyword evidence="3" id="KW-1185">Reference proteome</keyword>
<evidence type="ECO:0000313" key="3">
    <source>
        <dbReference type="Proteomes" id="UP001327093"/>
    </source>
</evidence>
<dbReference type="Proteomes" id="UP001327093">
    <property type="component" value="Unassembled WGS sequence"/>
</dbReference>
<gene>
    <name evidence="2" type="ORF">R4I43_21730</name>
</gene>
<protein>
    <recommendedName>
        <fullName evidence="1">Alpha-L-rhamnosidase six-hairpin glycosidase domain-containing protein</fullName>
    </recommendedName>
</protein>
<dbReference type="InterPro" id="IPR008979">
    <property type="entry name" value="Galactose-bd-like_sf"/>
</dbReference>
<dbReference type="Gene3D" id="2.60.120.260">
    <property type="entry name" value="Galactose-binding domain-like"/>
    <property type="match status" value="2"/>
</dbReference>
<dbReference type="PANTHER" id="PTHR34987:SF4">
    <property type="entry name" value="ALPHA-L-RHAMNOSIDASE C-TERMINAL DOMAIN-CONTAINING PROTEIN"/>
    <property type="match status" value="1"/>
</dbReference>
<evidence type="ECO:0000259" key="1">
    <source>
        <dbReference type="Pfam" id="PF17389"/>
    </source>
</evidence>
<reference evidence="2 3" key="1">
    <citation type="submission" date="2023-10" db="EMBL/GenBank/DDBJ databases">
        <title>Saccharopolyspora sp. nov., isolated from mangrove soil.</title>
        <authorList>
            <person name="Lu Y."/>
            <person name="Liu W."/>
        </authorList>
    </citation>
    <scope>NUCLEOTIDE SEQUENCE [LARGE SCALE GENOMIC DNA]</scope>
    <source>
        <strain evidence="2 3">S2-29</strain>
    </source>
</reference>
<dbReference type="InterPro" id="IPR035396">
    <property type="entry name" value="Bac_rhamnosid6H"/>
</dbReference>
<dbReference type="Gene3D" id="2.60.420.10">
    <property type="entry name" value="Maltose phosphorylase, domain 3"/>
    <property type="match status" value="1"/>
</dbReference>
<feature type="domain" description="Alpha-L-rhamnosidase six-hairpin glycosidase" evidence="1">
    <location>
        <begin position="371"/>
        <end position="614"/>
    </location>
</feature>
<evidence type="ECO:0000313" key="2">
    <source>
        <dbReference type="EMBL" id="MEB3370034.1"/>
    </source>
</evidence>
<proteinExistence type="predicted"/>
<dbReference type="SUPFAM" id="SSF48208">
    <property type="entry name" value="Six-hairpin glycosidases"/>
    <property type="match status" value="1"/>
</dbReference>
<dbReference type="PANTHER" id="PTHR34987">
    <property type="entry name" value="C, PUTATIVE (AFU_ORTHOLOGUE AFUA_3G02880)-RELATED"/>
    <property type="match status" value="1"/>
</dbReference>
<name>A0ABU6AF63_9PSEU</name>
<dbReference type="SUPFAM" id="SSF49785">
    <property type="entry name" value="Galactose-binding domain-like"/>
    <property type="match status" value="1"/>
</dbReference>
<dbReference type="EMBL" id="JAWLNX010000016">
    <property type="protein sequence ID" value="MEB3370034.1"/>
    <property type="molecule type" value="Genomic_DNA"/>
</dbReference>
<dbReference type="Gene3D" id="1.50.10.10">
    <property type="match status" value="1"/>
</dbReference>
<accession>A0ABU6AF63</accession>
<dbReference type="InterPro" id="IPR008928">
    <property type="entry name" value="6-hairpin_glycosidase_sf"/>
</dbReference>
<organism evidence="2 3">
    <name type="scientific">Saccharopolyspora mangrovi</name>
    <dbReference type="NCBI Taxonomy" id="3082379"/>
    <lineage>
        <taxon>Bacteria</taxon>
        <taxon>Bacillati</taxon>
        <taxon>Actinomycetota</taxon>
        <taxon>Actinomycetes</taxon>
        <taxon>Pseudonocardiales</taxon>
        <taxon>Pseudonocardiaceae</taxon>
        <taxon>Saccharopolyspora</taxon>
    </lineage>
</organism>